<name>A0A7X0MIV3_9SPHI</name>
<dbReference type="EMBL" id="JACHCC010000007">
    <property type="protein sequence ID" value="MBB6500807.1"/>
    <property type="molecule type" value="Genomic_DNA"/>
</dbReference>
<protein>
    <submittedName>
        <fullName evidence="3">Uncharacterized protein</fullName>
    </submittedName>
</protein>
<comment type="caution">
    <text evidence="3">The sequence shown here is derived from an EMBL/GenBank/DDBJ whole genome shotgun (WGS) entry which is preliminary data.</text>
</comment>
<evidence type="ECO:0000313" key="4">
    <source>
        <dbReference type="Proteomes" id="UP000521017"/>
    </source>
</evidence>
<proteinExistence type="predicted"/>
<dbReference type="AlphaFoldDB" id="A0A7X0MIV3"/>
<evidence type="ECO:0000313" key="3">
    <source>
        <dbReference type="EMBL" id="MBB6500807.1"/>
    </source>
</evidence>
<evidence type="ECO:0000256" key="2">
    <source>
        <dbReference type="SAM" id="SignalP"/>
    </source>
</evidence>
<reference evidence="3 4" key="1">
    <citation type="submission" date="2020-08" db="EMBL/GenBank/DDBJ databases">
        <title>Genomic Encyclopedia of Type Strains, Phase IV (KMG-V): Genome sequencing to study the core and pangenomes of soil and plant-associated prokaryotes.</title>
        <authorList>
            <person name="Whitman W."/>
        </authorList>
    </citation>
    <scope>NUCLEOTIDE SEQUENCE [LARGE SCALE GENOMIC DNA]</scope>
    <source>
        <strain evidence="3 4">M2T3</strain>
    </source>
</reference>
<keyword evidence="2" id="KW-0732">Signal</keyword>
<sequence length="378" mass="41576">MRSLKTLIISCCFLSFCYSAIAQTTEISFITASSLRTNPGDNFENSGCQVNGFGPNPTTLWGSRIRVVGKTKIYSISSGFPSLALFAKGNVNSGSDYSNSVLSIEYPFKANKTYQIQILGQGADYTTDGNTKPADYINPVLWVKLDNTPEIITNVQDKCNESLSPVEKKVDRYAKLIADNSRNTPGKSYILKFSPLEAKSALKITLDPSPADPSLRYDATFRFSTVKITELPYEEEQSRIIASYTNAPRPPRGTPGYDIEVPPTSPDRGSNPRPGGDNSNIATNFTIPPYQWNTTNGESTFIISNLNILDISNCTVLGALVNSGRSSNRERFNLPTTFKNNNLTYEVIDGDLIIKSKNSDGTPPSIDIDFSVLYKEKK</sequence>
<feature type="chain" id="PRO_5030777813" evidence="2">
    <location>
        <begin position="23"/>
        <end position="378"/>
    </location>
</feature>
<accession>A0A7X0MIV3</accession>
<gene>
    <name evidence="3" type="ORF">HDF25_002966</name>
</gene>
<dbReference type="RefSeq" id="WP_184625956.1">
    <property type="nucleotide sequence ID" value="NZ_JACHCC010000007.1"/>
</dbReference>
<organism evidence="3 4">
    <name type="scientific">Pedobacter cryoconitis</name>
    <dbReference type="NCBI Taxonomy" id="188932"/>
    <lineage>
        <taxon>Bacteria</taxon>
        <taxon>Pseudomonadati</taxon>
        <taxon>Bacteroidota</taxon>
        <taxon>Sphingobacteriia</taxon>
        <taxon>Sphingobacteriales</taxon>
        <taxon>Sphingobacteriaceae</taxon>
        <taxon>Pedobacter</taxon>
    </lineage>
</organism>
<dbReference type="Proteomes" id="UP000521017">
    <property type="component" value="Unassembled WGS sequence"/>
</dbReference>
<feature type="signal peptide" evidence="2">
    <location>
        <begin position="1"/>
        <end position="22"/>
    </location>
</feature>
<evidence type="ECO:0000256" key="1">
    <source>
        <dbReference type="SAM" id="MobiDB-lite"/>
    </source>
</evidence>
<feature type="region of interest" description="Disordered" evidence="1">
    <location>
        <begin position="244"/>
        <end position="283"/>
    </location>
</feature>